<keyword evidence="1" id="KW-0732">Signal</keyword>
<feature type="chain" id="PRO_5012999360" evidence="1">
    <location>
        <begin position="19"/>
        <end position="114"/>
    </location>
</feature>
<reference evidence="2 3" key="1">
    <citation type="submission" date="2016-03" db="EMBL/GenBank/DDBJ databases">
        <title>Genome sequence of Pontibacter sp. nov., of the family cytophagaceae, isolated from marine sediment of the Yellow Sea, China.</title>
        <authorList>
            <person name="Zhang G."/>
            <person name="Zhang R."/>
        </authorList>
    </citation>
    <scope>NUCLEOTIDE SEQUENCE [LARGE SCALE GENOMIC DNA]</scope>
    <source>
        <strain evidence="2 3">S10-8</strain>
    </source>
</reference>
<name>A0A1Q5PFP8_9BACT</name>
<keyword evidence="3" id="KW-1185">Reference proteome</keyword>
<dbReference type="Proteomes" id="UP000186551">
    <property type="component" value="Unassembled WGS sequence"/>
</dbReference>
<accession>A0A1Q5PFP8</accession>
<dbReference type="AlphaFoldDB" id="A0A1Q5PFP8"/>
<evidence type="ECO:0000256" key="1">
    <source>
        <dbReference type="SAM" id="SignalP"/>
    </source>
</evidence>
<organism evidence="2 3">
    <name type="scientific">Pontibacter flavimaris</name>
    <dbReference type="NCBI Taxonomy" id="1797110"/>
    <lineage>
        <taxon>Bacteria</taxon>
        <taxon>Pseudomonadati</taxon>
        <taxon>Bacteroidota</taxon>
        <taxon>Cytophagia</taxon>
        <taxon>Cytophagales</taxon>
        <taxon>Hymenobacteraceae</taxon>
        <taxon>Pontibacter</taxon>
    </lineage>
</organism>
<protein>
    <submittedName>
        <fullName evidence="2">Uncharacterized protein</fullName>
    </submittedName>
</protein>
<dbReference type="EMBL" id="LVWA01000004">
    <property type="protein sequence ID" value="OKL41054.1"/>
    <property type="molecule type" value="Genomic_DNA"/>
</dbReference>
<dbReference type="RefSeq" id="WP_073851672.1">
    <property type="nucleotide sequence ID" value="NZ_LVWA01000004.1"/>
</dbReference>
<gene>
    <name evidence="2" type="ORF">A3841_14600</name>
</gene>
<evidence type="ECO:0000313" key="3">
    <source>
        <dbReference type="Proteomes" id="UP000186551"/>
    </source>
</evidence>
<sequence>MKLLLLITLAVFCLSACSGKTDHVQNEERATVASETGQPAPLPADVIYSTKPLISGKLYSQPDFEAPSVAYFDTTQQIHILDTTHAMFAKARIRQDTMQYTGFVPKTILPEQKP</sequence>
<comment type="caution">
    <text evidence="2">The sequence shown here is derived from an EMBL/GenBank/DDBJ whole genome shotgun (WGS) entry which is preliminary data.</text>
</comment>
<evidence type="ECO:0000313" key="2">
    <source>
        <dbReference type="EMBL" id="OKL41054.1"/>
    </source>
</evidence>
<dbReference type="OrthoDB" id="852598at2"/>
<feature type="signal peptide" evidence="1">
    <location>
        <begin position="1"/>
        <end position="18"/>
    </location>
</feature>
<proteinExistence type="predicted"/>